<dbReference type="GO" id="GO:0006313">
    <property type="term" value="P:DNA transposition"/>
    <property type="evidence" value="ECO:0007669"/>
    <property type="project" value="InterPro"/>
</dbReference>
<dbReference type="GO" id="GO:0003677">
    <property type="term" value="F:DNA binding"/>
    <property type="evidence" value="ECO:0007669"/>
    <property type="project" value="InterPro"/>
</dbReference>
<name>A0AAU9R0W3_9VIBR</name>
<feature type="domain" description="Transposase IS116/IS110/IS902 C-terminal" evidence="1">
    <location>
        <begin position="9"/>
        <end position="81"/>
    </location>
</feature>
<dbReference type="Pfam" id="PF02371">
    <property type="entry name" value="Transposase_20"/>
    <property type="match status" value="1"/>
</dbReference>
<protein>
    <recommendedName>
        <fullName evidence="1">Transposase IS116/IS110/IS902 C-terminal domain-containing protein</fullName>
    </recommendedName>
</protein>
<evidence type="ECO:0000259" key="1">
    <source>
        <dbReference type="Pfam" id="PF02371"/>
    </source>
</evidence>
<accession>A0AAU9R0W3</accession>
<sequence length="93" mass="10226">MAKQHDNTKRLLKVRSVGPQTAIIAAIGDGSQFDKSRDLAAWLGLIPKQFSTGGKNQLGRITKHGDKYIRTLLVHGARTVITTIGYKQDRLSP</sequence>
<reference evidence="2" key="1">
    <citation type="submission" date="2022-01" db="EMBL/GenBank/DDBJ databases">
        <authorList>
            <person name="Lagorce A."/>
        </authorList>
    </citation>
    <scope>NUCLEOTIDE SEQUENCE</scope>
    <source>
        <strain evidence="2">Th15_F1_A12</strain>
    </source>
</reference>
<dbReference type="PANTHER" id="PTHR33055:SF3">
    <property type="entry name" value="PUTATIVE TRANSPOSASE FOR IS117-RELATED"/>
    <property type="match status" value="1"/>
</dbReference>
<dbReference type="AlphaFoldDB" id="A0AAU9R0W3"/>
<dbReference type="EMBL" id="CAKMUD010000153">
    <property type="protein sequence ID" value="CAH1604093.1"/>
    <property type="molecule type" value="Genomic_DNA"/>
</dbReference>
<dbReference type="PANTHER" id="PTHR33055">
    <property type="entry name" value="TRANSPOSASE FOR INSERTION SEQUENCE ELEMENT IS1111A"/>
    <property type="match status" value="1"/>
</dbReference>
<dbReference type="InterPro" id="IPR003346">
    <property type="entry name" value="Transposase_20"/>
</dbReference>
<comment type="caution">
    <text evidence="2">The sequence shown here is derived from an EMBL/GenBank/DDBJ whole genome shotgun (WGS) entry which is preliminary data.</text>
</comment>
<organism evidence="2 3">
    <name type="scientific">Vibrio jasicida</name>
    <dbReference type="NCBI Taxonomy" id="766224"/>
    <lineage>
        <taxon>Bacteria</taxon>
        <taxon>Pseudomonadati</taxon>
        <taxon>Pseudomonadota</taxon>
        <taxon>Gammaproteobacteria</taxon>
        <taxon>Vibrionales</taxon>
        <taxon>Vibrionaceae</taxon>
        <taxon>Vibrio</taxon>
    </lineage>
</organism>
<dbReference type="Proteomes" id="UP001295462">
    <property type="component" value="Unassembled WGS sequence"/>
</dbReference>
<dbReference type="InterPro" id="IPR047650">
    <property type="entry name" value="Transpos_IS110"/>
</dbReference>
<evidence type="ECO:0000313" key="3">
    <source>
        <dbReference type="Proteomes" id="UP001295462"/>
    </source>
</evidence>
<gene>
    <name evidence="2" type="ORF">THF1A12_930003</name>
</gene>
<proteinExistence type="predicted"/>
<dbReference type="GO" id="GO:0004803">
    <property type="term" value="F:transposase activity"/>
    <property type="evidence" value="ECO:0007669"/>
    <property type="project" value="InterPro"/>
</dbReference>
<evidence type="ECO:0000313" key="2">
    <source>
        <dbReference type="EMBL" id="CAH1604093.1"/>
    </source>
</evidence>